<protein>
    <submittedName>
        <fullName evidence="1">Uncharacterized protein</fullName>
    </submittedName>
</protein>
<dbReference type="EMBL" id="VSSQ01106161">
    <property type="protein sequence ID" value="MPN45922.1"/>
    <property type="molecule type" value="Genomic_DNA"/>
</dbReference>
<reference evidence="1" key="1">
    <citation type="submission" date="2019-08" db="EMBL/GenBank/DDBJ databases">
        <authorList>
            <person name="Kucharzyk K."/>
            <person name="Murdoch R.W."/>
            <person name="Higgins S."/>
            <person name="Loffler F."/>
        </authorList>
    </citation>
    <scope>NUCLEOTIDE SEQUENCE</scope>
</reference>
<sequence length="127" mass="14323">MQHRQPGAGIIDAVVEHRRDHCHLVGVARLLLNHRGQRNHFIQRHARILNFRVNIGHDAVLEVFKELFGDRLHIFTDVKIVGVREKITLQPAVAQVVIGHHVDKLVGQVAVLGIVDEILRGTDLVLL</sequence>
<dbReference type="AlphaFoldDB" id="A0A645I582"/>
<proteinExistence type="predicted"/>
<accession>A0A645I582</accession>
<evidence type="ECO:0000313" key="1">
    <source>
        <dbReference type="EMBL" id="MPN45922.1"/>
    </source>
</evidence>
<comment type="caution">
    <text evidence="1">The sequence shown here is derived from an EMBL/GenBank/DDBJ whole genome shotgun (WGS) entry which is preliminary data.</text>
</comment>
<gene>
    <name evidence="1" type="ORF">SDC9_193501</name>
</gene>
<organism evidence="1">
    <name type="scientific">bioreactor metagenome</name>
    <dbReference type="NCBI Taxonomy" id="1076179"/>
    <lineage>
        <taxon>unclassified sequences</taxon>
        <taxon>metagenomes</taxon>
        <taxon>ecological metagenomes</taxon>
    </lineage>
</organism>
<name>A0A645I582_9ZZZZ</name>